<evidence type="ECO:0000313" key="2">
    <source>
        <dbReference type="WBParaSite" id="ES5_v2.g11215.t1"/>
    </source>
</evidence>
<organism evidence="1 2">
    <name type="scientific">Panagrolaimus sp. ES5</name>
    <dbReference type="NCBI Taxonomy" id="591445"/>
    <lineage>
        <taxon>Eukaryota</taxon>
        <taxon>Metazoa</taxon>
        <taxon>Ecdysozoa</taxon>
        <taxon>Nematoda</taxon>
        <taxon>Chromadorea</taxon>
        <taxon>Rhabditida</taxon>
        <taxon>Tylenchina</taxon>
        <taxon>Panagrolaimomorpha</taxon>
        <taxon>Panagrolaimoidea</taxon>
        <taxon>Panagrolaimidae</taxon>
        <taxon>Panagrolaimus</taxon>
    </lineage>
</organism>
<dbReference type="Proteomes" id="UP000887579">
    <property type="component" value="Unplaced"/>
</dbReference>
<evidence type="ECO:0000313" key="1">
    <source>
        <dbReference type="Proteomes" id="UP000887579"/>
    </source>
</evidence>
<reference evidence="2" key="1">
    <citation type="submission" date="2022-11" db="UniProtKB">
        <authorList>
            <consortium name="WormBaseParasite"/>
        </authorList>
    </citation>
    <scope>IDENTIFICATION</scope>
</reference>
<dbReference type="WBParaSite" id="ES5_v2.g11215.t1">
    <property type="protein sequence ID" value="ES5_v2.g11215.t1"/>
    <property type="gene ID" value="ES5_v2.g11215"/>
</dbReference>
<protein>
    <submittedName>
        <fullName evidence="2">Uncharacterized protein</fullName>
    </submittedName>
</protein>
<accession>A0AC34F2N8</accession>
<proteinExistence type="predicted"/>
<sequence length="71" mass="7266">MSSKIASFFVFILLVTIVCQTGVKAAEPKSCTNGRIKCGGSGGGSDCVAACECSGGLEANCNFRDAKCYCS</sequence>
<name>A0AC34F2N8_9BILA</name>